<evidence type="ECO:0000313" key="2">
    <source>
        <dbReference type="EMBL" id="TVU08744.1"/>
    </source>
</evidence>
<feature type="domain" description="KIB1-4 beta-propeller" evidence="1">
    <location>
        <begin position="1"/>
        <end position="62"/>
    </location>
</feature>
<dbReference type="Gramene" id="TVU08744">
    <property type="protein sequence ID" value="TVU08744"/>
    <property type="gene ID" value="EJB05_42156"/>
</dbReference>
<organism evidence="2 3">
    <name type="scientific">Eragrostis curvula</name>
    <name type="common">weeping love grass</name>
    <dbReference type="NCBI Taxonomy" id="38414"/>
    <lineage>
        <taxon>Eukaryota</taxon>
        <taxon>Viridiplantae</taxon>
        <taxon>Streptophyta</taxon>
        <taxon>Embryophyta</taxon>
        <taxon>Tracheophyta</taxon>
        <taxon>Spermatophyta</taxon>
        <taxon>Magnoliopsida</taxon>
        <taxon>Liliopsida</taxon>
        <taxon>Poales</taxon>
        <taxon>Poaceae</taxon>
        <taxon>PACMAD clade</taxon>
        <taxon>Chloridoideae</taxon>
        <taxon>Eragrostideae</taxon>
        <taxon>Eragrostidinae</taxon>
        <taxon>Eragrostis</taxon>
    </lineage>
</organism>
<keyword evidence="3" id="KW-1185">Reference proteome</keyword>
<accession>A0A5J9TBL3</accession>
<comment type="caution">
    <text evidence="2">The sequence shown here is derived from an EMBL/GenBank/DDBJ whole genome shotgun (WGS) entry which is preliminary data.</text>
</comment>
<gene>
    <name evidence="2" type="ORF">EJB05_42156</name>
</gene>
<dbReference type="Pfam" id="PF03478">
    <property type="entry name" value="Beta-prop_KIB1-4"/>
    <property type="match status" value="1"/>
</dbReference>
<reference evidence="2 3" key="1">
    <citation type="journal article" date="2019" name="Sci. Rep.">
        <title>A high-quality genome of Eragrostis curvula grass provides insights into Poaceae evolution and supports new strategies to enhance forage quality.</title>
        <authorList>
            <person name="Carballo J."/>
            <person name="Santos B.A.C.M."/>
            <person name="Zappacosta D."/>
            <person name="Garbus I."/>
            <person name="Selva J.P."/>
            <person name="Gallo C.A."/>
            <person name="Diaz A."/>
            <person name="Albertini E."/>
            <person name="Caccamo M."/>
            <person name="Echenique V."/>
        </authorList>
    </citation>
    <scope>NUCLEOTIDE SEQUENCE [LARGE SCALE GENOMIC DNA]</scope>
    <source>
        <strain evidence="3">cv. Victoria</strain>
        <tissue evidence="2">Leaf</tissue>
    </source>
</reference>
<dbReference type="Proteomes" id="UP000324897">
    <property type="component" value="Chromosome 3"/>
</dbReference>
<dbReference type="PANTHER" id="PTHR33165:SF86">
    <property type="entry name" value="EXPRESSED PROTEIN"/>
    <property type="match status" value="1"/>
</dbReference>
<protein>
    <recommendedName>
        <fullName evidence="1">KIB1-4 beta-propeller domain-containing protein</fullName>
    </recommendedName>
</protein>
<name>A0A5J9TBL3_9POAL</name>
<dbReference type="OrthoDB" id="695642at2759"/>
<dbReference type="AlphaFoldDB" id="A0A5J9TBL3"/>
<dbReference type="PANTHER" id="PTHR33165">
    <property type="entry name" value="F-BOX DOMAIN CONTAINING PROTEIN-LIKE-RELATED"/>
    <property type="match status" value="1"/>
</dbReference>
<evidence type="ECO:0000259" key="1">
    <source>
        <dbReference type="Pfam" id="PF03478"/>
    </source>
</evidence>
<evidence type="ECO:0000313" key="3">
    <source>
        <dbReference type="Proteomes" id="UP000324897"/>
    </source>
</evidence>
<dbReference type="EMBL" id="RWGY01000039">
    <property type="protein sequence ID" value="TVU08744.1"/>
    <property type="molecule type" value="Genomic_DNA"/>
</dbReference>
<feature type="non-terminal residue" evidence="2">
    <location>
        <position position="1"/>
    </location>
</feature>
<proteinExistence type="predicted"/>
<sequence>MEVFKINMGGNMLEPVKDIGGRALFLGGCRGLSVDASKFASVEANCVYFVVKDGPCDVCVYSLKDENEVRIGGVMDHLNTPSWSRNLSLRGRN</sequence>
<dbReference type="InterPro" id="IPR005174">
    <property type="entry name" value="KIB1-4_b-propeller"/>
</dbReference>